<evidence type="ECO:0008006" key="12">
    <source>
        <dbReference type="Google" id="ProtNLM"/>
    </source>
</evidence>
<dbReference type="CDD" id="cd18808">
    <property type="entry name" value="SF1_C_Upf1"/>
    <property type="match status" value="1"/>
</dbReference>
<feature type="domain" description="DNA2/NAM7 helicase-like C-terminal" evidence="9">
    <location>
        <begin position="1224"/>
        <end position="1408"/>
    </location>
</feature>
<evidence type="ECO:0000259" key="9">
    <source>
        <dbReference type="Pfam" id="PF13087"/>
    </source>
</evidence>
<keyword evidence="11" id="KW-1185">Reference proteome</keyword>
<keyword evidence="5" id="KW-0175">Coiled coil</keyword>
<dbReference type="InterPro" id="IPR045055">
    <property type="entry name" value="DNA2/NAM7-like"/>
</dbReference>
<dbReference type="Pfam" id="PF13087">
    <property type="entry name" value="AAA_12"/>
    <property type="match status" value="1"/>
</dbReference>
<evidence type="ECO:0000313" key="10">
    <source>
        <dbReference type="EnsemblMetazoa" id="ACUA022544-PA"/>
    </source>
</evidence>
<dbReference type="VEuPathDB" id="VectorBase:ACUA022544"/>
<dbReference type="EnsemblMetazoa" id="ACUA022544-RA">
    <property type="protein sequence ID" value="ACUA022544-PA"/>
    <property type="gene ID" value="ACUA022544"/>
</dbReference>
<dbReference type="InterPro" id="IPR000253">
    <property type="entry name" value="FHA_dom"/>
</dbReference>
<feature type="compositionally biased region" description="Polar residues" evidence="6">
    <location>
        <begin position="648"/>
        <end position="663"/>
    </location>
</feature>
<dbReference type="CDD" id="cd18042">
    <property type="entry name" value="DEXXQc_SETX"/>
    <property type="match status" value="1"/>
</dbReference>
<dbReference type="GO" id="GO:0016787">
    <property type="term" value="F:hydrolase activity"/>
    <property type="evidence" value="ECO:0007669"/>
    <property type="project" value="UniProtKB-KW"/>
</dbReference>
<dbReference type="InterPro" id="IPR041677">
    <property type="entry name" value="DNA2/NAM7_AAA_11"/>
</dbReference>
<dbReference type="STRING" id="139723.A0A182MNJ5"/>
<evidence type="ECO:0000256" key="5">
    <source>
        <dbReference type="SAM" id="Coils"/>
    </source>
</evidence>
<dbReference type="FunFam" id="3.40.50.300:FF:000326">
    <property type="entry name" value="P-loop containing nucleoside triphosphate hydrolase"/>
    <property type="match status" value="1"/>
</dbReference>
<evidence type="ECO:0000259" key="7">
    <source>
        <dbReference type="Pfam" id="PF00498"/>
    </source>
</evidence>
<dbReference type="GO" id="GO:0016604">
    <property type="term" value="C:nuclear body"/>
    <property type="evidence" value="ECO:0007669"/>
    <property type="project" value="TreeGrafter"/>
</dbReference>
<feature type="domain" description="DNA2/NAM7 helicase helicase" evidence="8">
    <location>
        <begin position="998"/>
        <end position="1118"/>
    </location>
</feature>
<feature type="coiled-coil region" evidence="5">
    <location>
        <begin position="197"/>
        <end position="224"/>
    </location>
</feature>
<dbReference type="InterPro" id="IPR027417">
    <property type="entry name" value="P-loop_NTPase"/>
</dbReference>
<reference evidence="10" key="2">
    <citation type="submission" date="2020-05" db="UniProtKB">
        <authorList>
            <consortium name="EnsemblMetazoa"/>
        </authorList>
    </citation>
    <scope>IDENTIFICATION</scope>
    <source>
        <strain evidence="10">A-37</strain>
    </source>
</reference>
<dbReference type="InterPro" id="IPR008984">
    <property type="entry name" value="SMAD_FHA_dom_sf"/>
</dbReference>
<dbReference type="GO" id="GO:0001147">
    <property type="term" value="F:transcription termination site sequence-specific DNA binding"/>
    <property type="evidence" value="ECO:0007669"/>
    <property type="project" value="TreeGrafter"/>
</dbReference>
<evidence type="ECO:0000256" key="6">
    <source>
        <dbReference type="SAM" id="MobiDB-lite"/>
    </source>
</evidence>
<feature type="compositionally biased region" description="Basic and acidic residues" evidence="6">
    <location>
        <begin position="272"/>
        <end position="284"/>
    </location>
</feature>
<dbReference type="PANTHER" id="PTHR10887">
    <property type="entry name" value="DNA2/NAM7 HELICASE FAMILY"/>
    <property type="match status" value="1"/>
</dbReference>
<feature type="region of interest" description="Disordered" evidence="6">
    <location>
        <begin position="546"/>
        <end position="577"/>
    </location>
</feature>
<evidence type="ECO:0000313" key="11">
    <source>
        <dbReference type="Proteomes" id="UP000075883"/>
    </source>
</evidence>
<keyword evidence="2" id="KW-0378">Hydrolase</keyword>
<keyword evidence="1" id="KW-0547">Nucleotide-binding</keyword>
<evidence type="ECO:0000259" key="8">
    <source>
        <dbReference type="Pfam" id="PF13086"/>
    </source>
</evidence>
<dbReference type="Pfam" id="PF13086">
    <property type="entry name" value="AAA_11"/>
    <property type="match status" value="2"/>
</dbReference>
<dbReference type="Gene3D" id="2.60.200.20">
    <property type="match status" value="1"/>
</dbReference>
<dbReference type="Proteomes" id="UP000075883">
    <property type="component" value="Unassembled WGS sequence"/>
</dbReference>
<feature type="domain" description="FHA" evidence="7">
    <location>
        <begin position="6"/>
        <end position="46"/>
    </location>
</feature>
<dbReference type="InterPro" id="IPR047187">
    <property type="entry name" value="SF1_C_Upf1"/>
</dbReference>
<evidence type="ECO:0000256" key="4">
    <source>
        <dbReference type="ARBA" id="ARBA00022840"/>
    </source>
</evidence>
<reference evidence="11" key="1">
    <citation type="submission" date="2013-09" db="EMBL/GenBank/DDBJ databases">
        <title>The Genome Sequence of Anopheles culicifacies species A.</title>
        <authorList>
            <consortium name="The Broad Institute Genomics Platform"/>
            <person name="Neafsey D.E."/>
            <person name="Besansky N."/>
            <person name="Howell P."/>
            <person name="Walton C."/>
            <person name="Young S.K."/>
            <person name="Zeng Q."/>
            <person name="Gargeya S."/>
            <person name="Fitzgerald M."/>
            <person name="Haas B."/>
            <person name="Abouelleil A."/>
            <person name="Allen A.W."/>
            <person name="Alvarado L."/>
            <person name="Arachchi H.M."/>
            <person name="Berlin A.M."/>
            <person name="Chapman S.B."/>
            <person name="Gainer-Dewar J."/>
            <person name="Goldberg J."/>
            <person name="Griggs A."/>
            <person name="Gujja S."/>
            <person name="Hansen M."/>
            <person name="Howarth C."/>
            <person name="Imamovic A."/>
            <person name="Ireland A."/>
            <person name="Larimer J."/>
            <person name="McCowan C."/>
            <person name="Murphy C."/>
            <person name="Pearson M."/>
            <person name="Poon T.W."/>
            <person name="Priest M."/>
            <person name="Roberts A."/>
            <person name="Saif S."/>
            <person name="Shea T."/>
            <person name="Sisk P."/>
            <person name="Sykes S."/>
            <person name="Wortman J."/>
            <person name="Nusbaum C."/>
            <person name="Birren B."/>
        </authorList>
    </citation>
    <scope>NUCLEOTIDE SEQUENCE [LARGE SCALE GENOMIC DNA]</scope>
    <source>
        <strain evidence="11">A-37</strain>
    </source>
</reference>
<sequence length="1457" mass="164379">MVQIIDGNPTITDCNSQRGTFVNDKRLDKFNPGRVELKEGDFVGLGHKNAEIQQYFKLNKPVLKYRVCRRIRDDEAVIISDDERDASKSPSMVTDTPSAESLGNITITSSESNEFKACVPKVTSPVPGPSGLGTNGCTSVPIEFLRNSSFEDEYDMCVTRLNEACYESDSEPSCSTRFVENEVITLSDDDDDEYADLLHTQMILEEVKKELADIEEQSELDNVEQETNSQWTLKLKSNKDLDGTLRYTQKAKYKGKNDSSKKGKVESTSGSSKKEKEENKAKKSSDKKHHQKSSDHSSDKERKNSCNEKKGKSTNDGPLKISLKRSSNDWVISNEIHTGTKQSRKSVDTIEENEGEASEDGRRRTADDMAIVNSKTVVQEQPKPIRQRRHSVADWNVLGARKPNGTMEITPPENHQFTKSGFAQRPPQWMASSSTNPKPTTIESSHGAAEDSTQKNNKPILKRRCSIASPEEMHALLQKKFKSRANAGIKIFDFHPIHAASKEQKEQRKNRLIEVTMNKKNNEKTSAKEEPPATAKKTAITKPKVKFTPNNRGMFLTAPIPPPPSRAASTSRPTSTDESIMCTQSTTLDHLPNAAGTAETVVDMRPKKLTFESVARVSNVDRPIPNGSELRKITARRFSVMEPPTFLNRPQTDRPSGLSTTPKQGIVIGSNSSVVTTTTTTNSTTVSNVTNALRVEVQHGSLVRRLPLKSILKPYTATNGNVQRKSVTIMENLNKTKLIEKYIIASSTTVREHMLIHEQELLADLLRWSPQWLMQQTSELSRNSPFGSEDKMLPKLQDYEDFESFRKIHTPFLKRELWNELSASYRVMQFTLIARTANVRPTKRNDLCEIECEVPISALDQHRSAGYDFGIMEFHISQHQRCVSFFYIHTQKPTKMEDNGLVKHGPHATQWMKYMLYAPGKEINLLQKGRNFVLHPFTRIYLCLRRANALCALKFSQLLCNILTPSFNVTNILQVAKKPTPSALTNISAKLDKESSTLNSRQMKVLSSVLAECFCKELPTISIIQGPPGTGKSRVITQLILRLIRIARSTGLKMKVLMCAASNTAVDVIVRNLIAAQARSAKTSYFKLVRTGSKNKVDPSCMSVFIDKLIQDRLSLENGHVPSRHTSTAESIRPVRTKEEITARYQILNEADVVCTTLGSCSMLASYSINIEFNVCIIDEATQCTELCTLLPLQYNISKLVLVGDVHQLPATVLDQQSVESGFRKSLFSRLYQSYLDNKQQEELKILTTQYRMHPEISYWPNKHFYQRQLKNAPCTEIQRKEIPLKPYMVISLSYDQELTQAQFEIYNKDEIRFVVGLVKQMVACCDKQASFAIITPYARHKEELVQTLRNLKLDRVAAHSIDSVQGKEFDVVIISLARSNGTGFLDQPERINVALTRAKQSLVLCGNFTSLKRKPVWSSLLEDAQKRKVYYQLEDHDAHAYGEQMVTNIMQRLRKN</sequence>
<feature type="compositionally biased region" description="Low complexity" evidence="6">
    <location>
        <begin position="566"/>
        <end position="576"/>
    </location>
</feature>
<dbReference type="PANTHER" id="PTHR10887:SF495">
    <property type="entry name" value="HELICASE SENATAXIN ISOFORM X1-RELATED"/>
    <property type="match status" value="1"/>
</dbReference>
<evidence type="ECO:0000256" key="2">
    <source>
        <dbReference type="ARBA" id="ARBA00022801"/>
    </source>
</evidence>
<feature type="compositionally biased region" description="Polar residues" evidence="6">
    <location>
        <begin position="430"/>
        <end position="444"/>
    </location>
</feature>
<proteinExistence type="predicted"/>
<feature type="region of interest" description="Disordered" evidence="6">
    <location>
        <begin position="251"/>
        <end position="459"/>
    </location>
</feature>
<evidence type="ECO:0000256" key="3">
    <source>
        <dbReference type="ARBA" id="ARBA00022806"/>
    </source>
</evidence>
<keyword evidence="3" id="KW-0347">Helicase</keyword>
<protein>
    <recommendedName>
        <fullName evidence="12">FHA domain-containing protein</fullName>
    </recommendedName>
</protein>
<feature type="domain" description="DNA2/NAM7 helicase helicase" evidence="8">
    <location>
        <begin position="1132"/>
        <end position="1214"/>
    </location>
</feature>
<dbReference type="GO" id="GO:0006369">
    <property type="term" value="P:termination of RNA polymerase II transcription"/>
    <property type="evidence" value="ECO:0007669"/>
    <property type="project" value="TreeGrafter"/>
</dbReference>
<dbReference type="SUPFAM" id="SSF52540">
    <property type="entry name" value="P-loop containing nucleoside triphosphate hydrolases"/>
    <property type="match status" value="1"/>
</dbReference>
<dbReference type="GO" id="GO:0005694">
    <property type="term" value="C:chromosome"/>
    <property type="evidence" value="ECO:0007669"/>
    <property type="project" value="UniProtKB-ARBA"/>
</dbReference>
<feature type="compositionally biased region" description="Basic and acidic residues" evidence="6">
    <location>
        <begin position="292"/>
        <end position="313"/>
    </location>
</feature>
<dbReference type="InterPro" id="IPR041679">
    <property type="entry name" value="DNA2/NAM7-like_C"/>
</dbReference>
<accession>A0A182MNJ5</accession>
<feature type="compositionally biased region" description="Basic and acidic residues" evidence="6">
    <location>
        <begin position="255"/>
        <end position="265"/>
    </location>
</feature>
<feature type="compositionally biased region" description="Acidic residues" evidence="6">
    <location>
        <begin position="349"/>
        <end position="358"/>
    </location>
</feature>
<feature type="compositionally biased region" description="Polar residues" evidence="6">
    <location>
        <begin position="324"/>
        <end position="341"/>
    </location>
</feature>
<dbReference type="GO" id="GO:0004386">
    <property type="term" value="F:helicase activity"/>
    <property type="evidence" value="ECO:0007669"/>
    <property type="project" value="UniProtKB-KW"/>
</dbReference>
<evidence type="ECO:0000256" key="1">
    <source>
        <dbReference type="ARBA" id="ARBA00022741"/>
    </source>
</evidence>
<dbReference type="Pfam" id="PF00498">
    <property type="entry name" value="FHA"/>
    <property type="match status" value="1"/>
</dbReference>
<name>A0A182MNJ5_9DIPT</name>
<feature type="region of interest" description="Disordered" evidence="6">
    <location>
        <begin position="644"/>
        <end position="665"/>
    </location>
</feature>
<dbReference type="GO" id="GO:0005524">
    <property type="term" value="F:ATP binding"/>
    <property type="evidence" value="ECO:0007669"/>
    <property type="project" value="UniProtKB-KW"/>
</dbReference>
<organism evidence="10 11">
    <name type="scientific">Anopheles culicifacies</name>
    <dbReference type="NCBI Taxonomy" id="139723"/>
    <lineage>
        <taxon>Eukaryota</taxon>
        <taxon>Metazoa</taxon>
        <taxon>Ecdysozoa</taxon>
        <taxon>Arthropoda</taxon>
        <taxon>Hexapoda</taxon>
        <taxon>Insecta</taxon>
        <taxon>Pterygota</taxon>
        <taxon>Neoptera</taxon>
        <taxon>Endopterygota</taxon>
        <taxon>Diptera</taxon>
        <taxon>Nematocera</taxon>
        <taxon>Culicoidea</taxon>
        <taxon>Culicidae</taxon>
        <taxon>Anophelinae</taxon>
        <taxon>Anopheles</taxon>
        <taxon>culicifacies species complex</taxon>
    </lineage>
</organism>
<dbReference type="SUPFAM" id="SSF49879">
    <property type="entry name" value="SMAD/FHA domain"/>
    <property type="match status" value="1"/>
</dbReference>
<keyword evidence="4" id="KW-0067">ATP-binding</keyword>
<dbReference type="Gene3D" id="3.40.50.300">
    <property type="entry name" value="P-loop containing nucleotide triphosphate hydrolases"/>
    <property type="match status" value="2"/>
</dbReference>
<dbReference type="EMBL" id="AXCM01005382">
    <property type="status" value="NOT_ANNOTATED_CDS"/>
    <property type="molecule type" value="Genomic_DNA"/>
</dbReference>